<dbReference type="PANTHER" id="PTHR43236:SF1">
    <property type="entry name" value="BLL7220 PROTEIN"/>
    <property type="match status" value="1"/>
</dbReference>
<dbReference type="GO" id="GO:0003677">
    <property type="term" value="F:DNA binding"/>
    <property type="evidence" value="ECO:0007669"/>
    <property type="project" value="InterPro"/>
</dbReference>
<evidence type="ECO:0000313" key="3">
    <source>
        <dbReference type="EMBL" id="NUW45863.1"/>
    </source>
</evidence>
<dbReference type="InterPro" id="IPR010982">
    <property type="entry name" value="Lambda_DNA-bd_dom_sf"/>
</dbReference>
<dbReference type="Gene3D" id="1.10.260.40">
    <property type="entry name" value="lambda repressor-like DNA-binding domains"/>
    <property type="match status" value="1"/>
</dbReference>
<organism evidence="3 4">
    <name type="scientific">Nonomuraea rhodomycinica</name>
    <dbReference type="NCBI Taxonomy" id="1712872"/>
    <lineage>
        <taxon>Bacteria</taxon>
        <taxon>Bacillati</taxon>
        <taxon>Actinomycetota</taxon>
        <taxon>Actinomycetes</taxon>
        <taxon>Streptosporangiales</taxon>
        <taxon>Streptosporangiaceae</taxon>
        <taxon>Nonomuraea</taxon>
    </lineage>
</organism>
<protein>
    <submittedName>
        <fullName evidence="3">ImmA/IrrE family metallo-endopeptidase</fullName>
    </submittedName>
</protein>
<dbReference type="Proteomes" id="UP000546126">
    <property type="component" value="Unassembled WGS sequence"/>
</dbReference>
<dbReference type="Gene3D" id="1.10.10.2910">
    <property type="match status" value="1"/>
</dbReference>
<dbReference type="AlphaFoldDB" id="A0A7Y6IXW0"/>
<dbReference type="PROSITE" id="PS50943">
    <property type="entry name" value="HTH_CROC1"/>
    <property type="match status" value="1"/>
</dbReference>
<dbReference type="EMBL" id="JABWGO010000013">
    <property type="protein sequence ID" value="NUW45863.1"/>
    <property type="molecule type" value="Genomic_DNA"/>
</dbReference>
<dbReference type="SUPFAM" id="SSF47413">
    <property type="entry name" value="lambda repressor-like DNA-binding domains"/>
    <property type="match status" value="1"/>
</dbReference>
<dbReference type="Pfam" id="PF01381">
    <property type="entry name" value="HTH_3"/>
    <property type="match status" value="1"/>
</dbReference>
<comment type="caution">
    <text evidence="3">The sequence shown here is derived from an EMBL/GenBank/DDBJ whole genome shotgun (WGS) entry which is preliminary data.</text>
</comment>
<name>A0A7Y6IXW0_9ACTN</name>
<reference evidence="3 4" key="1">
    <citation type="submission" date="2020-06" db="EMBL/GenBank/DDBJ databases">
        <authorList>
            <person name="Chanama M."/>
        </authorList>
    </citation>
    <scope>NUCLEOTIDE SEQUENCE [LARGE SCALE GENOMIC DNA]</scope>
    <source>
        <strain evidence="3 4">TBRC6557</strain>
    </source>
</reference>
<feature type="domain" description="HTH cro/C1-type" evidence="2">
    <location>
        <begin position="13"/>
        <end position="67"/>
    </location>
</feature>
<gene>
    <name evidence="3" type="ORF">HT134_37975</name>
</gene>
<dbReference type="PANTHER" id="PTHR43236">
    <property type="entry name" value="ANTITOXIN HIGA1"/>
    <property type="match status" value="1"/>
</dbReference>
<keyword evidence="4" id="KW-1185">Reference proteome</keyword>
<dbReference type="CDD" id="cd00093">
    <property type="entry name" value="HTH_XRE"/>
    <property type="match status" value="1"/>
</dbReference>
<dbReference type="InterPro" id="IPR052345">
    <property type="entry name" value="Rad_response_metalloprotease"/>
</dbReference>
<evidence type="ECO:0000259" key="2">
    <source>
        <dbReference type="PROSITE" id="PS50943"/>
    </source>
</evidence>
<dbReference type="InterPro" id="IPR010359">
    <property type="entry name" value="IrrE_HExxH"/>
</dbReference>
<accession>A0A7Y6IXW0</accession>
<evidence type="ECO:0000256" key="1">
    <source>
        <dbReference type="ARBA" id="ARBA00007227"/>
    </source>
</evidence>
<proteinExistence type="inferred from homology"/>
<dbReference type="SMART" id="SM00530">
    <property type="entry name" value="HTH_XRE"/>
    <property type="match status" value="1"/>
</dbReference>
<evidence type="ECO:0000313" key="4">
    <source>
        <dbReference type="Proteomes" id="UP000546126"/>
    </source>
</evidence>
<sequence length="373" mass="40606">MAEVDEKTLGARVREARERAGLKQGELAQLVGLERTAVNKIESGIRKVSALELSDIAASLGVTMSSFFSEPIPALVSHRSSQGLDTVDSKIDKLLASIAADVEFVDELAPDELALPGDDFAPSPPPRTSSDAEALAATARTMLGLTDTEPVHDLVAKAAALGLLIFSVDLGVDTADAGTILLRRGGVSLVNSHNKVGRRRLAAAHELGHYLIADEYTVDWRVADRQGGDIETRLDRFARALLLPEHGVRAAWAEYGSRELREAAVLLASRFRVDMATLSRRLEELDLVNGEGAALVRGVTTTRADIVEFGLVVSADLEGTSLPVSYQKAILCAFREERISQERALELLHGTFTEYDLPSRRKRREDEIWKFVS</sequence>
<dbReference type="RefSeq" id="WP_175605322.1">
    <property type="nucleotide sequence ID" value="NZ_JABWGO010000013.1"/>
</dbReference>
<comment type="similarity">
    <text evidence="1">Belongs to the short-chain fatty acyl-CoA assimilation regulator (ScfR) family.</text>
</comment>
<dbReference type="Pfam" id="PF06114">
    <property type="entry name" value="Peptidase_M78"/>
    <property type="match status" value="1"/>
</dbReference>
<dbReference type="InterPro" id="IPR001387">
    <property type="entry name" value="Cro/C1-type_HTH"/>
</dbReference>